<dbReference type="RefSeq" id="WP_150903035.1">
    <property type="nucleotide sequence ID" value="NZ_VTWT01000003.1"/>
</dbReference>
<dbReference type="PROSITE" id="PS51257">
    <property type="entry name" value="PROKAR_LIPOPROTEIN"/>
    <property type="match status" value="1"/>
</dbReference>
<name>A0A5N1J0D6_9BACT</name>
<dbReference type="EMBL" id="VTWT01000003">
    <property type="protein sequence ID" value="KAA9340001.1"/>
    <property type="molecule type" value="Genomic_DNA"/>
</dbReference>
<comment type="caution">
    <text evidence="1">The sequence shown here is derived from an EMBL/GenBank/DDBJ whole genome shotgun (WGS) entry which is preliminary data.</text>
</comment>
<dbReference type="Proteomes" id="UP000326570">
    <property type="component" value="Unassembled WGS sequence"/>
</dbReference>
<keyword evidence="2" id="KW-1185">Reference proteome</keyword>
<dbReference type="AlphaFoldDB" id="A0A5N1J0D6"/>
<protein>
    <recommendedName>
        <fullName evidence="3">Lipocalin-like domain-containing protein</fullName>
    </recommendedName>
</protein>
<sequence length="136" mass="15766">MRNQAYLILILFIATFTFACNREKVNLEGRWEIAEVSKPKMDVDKDSVSQLLPHLTVGNKLDFTGGELTVNRKGTGDSTYYGWASYKVAKDGKSVWIDAGNYKPLTFKLRHMENNEIELLYERQDFKILLRKLEEE</sequence>
<reference evidence="1 2" key="1">
    <citation type="submission" date="2019-09" db="EMBL/GenBank/DDBJ databases">
        <title>Genome sequence of Adhaeribacter sp. M2.</title>
        <authorList>
            <person name="Srinivasan S."/>
        </authorList>
    </citation>
    <scope>NUCLEOTIDE SEQUENCE [LARGE SCALE GENOMIC DNA]</scope>
    <source>
        <strain evidence="1 2">M2</strain>
    </source>
</reference>
<organism evidence="1 2">
    <name type="scientific">Adhaeribacter soli</name>
    <dbReference type="NCBI Taxonomy" id="2607655"/>
    <lineage>
        <taxon>Bacteria</taxon>
        <taxon>Pseudomonadati</taxon>
        <taxon>Bacteroidota</taxon>
        <taxon>Cytophagia</taxon>
        <taxon>Cytophagales</taxon>
        <taxon>Hymenobacteraceae</taxon>
        <taxon>Adhaeribacter</taxon>
    </lineage>
</organism>
<gene>
    <name evidence="1" type="ORF">F0P94_06530</name>
</gene>
<evidence type="ECO:0000313" key="1">
    <source>
        <dbReference type="EMBL" id="KAA9340001.1"/>
    </source>
</evidence>
<evidence type="ECO:0000313" key="2">
    <source>
        <dbReference type="Proteomes" id="UP000326570"/>
    </source>
</evidence>
<proteinExistence type="predicted"/>
<accession>A0A5N1J0D6</accession>
<evidence type="ECO:0008006" key="3">
    <source>
        <dbReference type="Google" id="ProtNLM"/>
    </source>
</evidence>